<organism evidence="2 3">
    <name type="scientific">[Torrubiella] hemipterigena</name>
    <dbReference type="NCBI Taxonomy" id="1531966"/>
    <lineage>
        <taxon>Eukaryota</taxon>
        <taxon>Fungi</taxon>
        <taxon>Dikarya</taxon>
        <taxon>Ascomycota</taxon>
        <taxon>Pezizomycotina</taxon>
        <taxon>Sordariomycetes</taxon>
        <taxon>Hypocreomycetidae</taxon>
        <taxon>Hypocreales</taxon>
        <taxon>Clavicipitaceae</taxon>
        <taxon>Clavicipitaceae incertae sedis</taxon>
        <taxon>'Torrubiella' clade</taxon>
    </lineage>
</organism>
<keyword evidence="3" id="KW-1185">Reference proteome</keyword>
<dbReference type="Proteomes" id="UP000039046">
    <property type="component" value="Unassembled WGS sequence"/>
</dbReference>
<evidence type="ECO:0000256" key="1">
    <source>
        <dbReference type="SAM" id="SignalP"/>
    </source>
</evidence>
<reference evidence="2 3" key="1">
    <citation type="journal article" date="2015" name="Genome Announc.">
        <title>Draft Genome Sequence and Gene Annotation of the Entomopathogenic Fungus Verticillium hemipterigenum.</title>
        <authorList>
            <person name="Horn F."/>
            <person name="Habel A."/>
            <person name="Scharf D.H."/>
            <person name="Dworschak J."/>
            <person name="Brakhage A.A."/>
            <person name="Guthke R."/>
            <person name="Hertweck C."/>
            <person name="Linde J."/>
        </authorList>
    </citation>
    <scope>NUCLEOTIDE SEQUENCE [LARGE SCALE GENOMIC DNA]</scope>
</reference>
<sequence length="67" mass="6700">MKVQATIIGYFVAFAAQAVAQPVDASVSDVQTAAATCKGLLGSCLTNSDCCEAATSLGCVLGLCVEL</sequence>
<evidence type="ECO:0000313" key="2">
    <source>
        <dbReference type="EMBL" id="CEJ89639.1"/>
    </source>
</evidence>
<feature type="chain" id="PRO_5001989830" evidence="1">
    <location>
        <begin position="21"/>
        <end position="67"/>
    </location>
</feature>
<dbReference type="EMBL" id="CDHN01000002">
    <property type="protein sequence ID" value="CEJ89639.1"/>
    <property type="molecule type" value="Genomic_DNA"/>
</dbReference>
<keyword evidence="1" id="KW-0732">Signal</keyword>
<evidence type="ECO:0000313" key="3">
    <source>
        <dbReference type="Proteomes" id="UP000039046"/>
    </source>
</evidence>
<feature type="signal peptide" evidence="1">
    <location>
        <begin position="1"/>
        <end position="20"/>
    </location>
</feature>
<name>A0A0A1T4A0_9HYPO</name>
<protein>
    <submittedName>
        <fullName evidence="2">Uncharacterized protein</fullName>
    </submittedName>
</protein>
<accession>A0A0A1T4A0</accession>
<proteinExistence type="predicted"/>
<dbReference type="AlphaFoldDB" id="A0A0A1T4A0"/>
<gene>
    <name evidence="2" type="ORF">VHEMI05471</name>
</gene>
<dbReference type="HOGENOM" id="CLU_2814230_0_0_1"/>